<keyword evidence="3" id="KW-0285">Flavoprotein</keyword>
<dbReference type="Gene3D" id="3.50.50.60">
    <property type="entry name" value="FAD/NAD(P)-binding domain"/>
    <property type="match status" value="1"/>
</dbReference>
<feature type="signal peptide" evidence="5">
    <location>
        <begin position="1"/>
        <end position="21"/>
    </location>
</feature>
<gene>
    <name evidence="7" type="ORF">QBC35DRAFT_551349</name>
</gene>
<feature type="binding site" evidence="3">
    <location>
        <position position="117"/>
    </location>
    <ligand>
        <name>FAD</name>
        <dbReference type="ChEBI" id="CHEBI:57692"/>
    </ligand>
</feature>
<dbReference type="GO" id="GO:0050660">
    <property type="term" value="F:flavin adenine dinucleotide binding"/>
    <property type="evidence" value="ECO:0007669"/>
    <property type="project" value="InterPro"/>
</dbReference>
<sequence length="667" mass="71825">MEIIKLLLALLIQASFLAVECLNIPADSILDHLLPSYDYIVVGGGVSGLVVANRLTENPNVTVLVFEAGELDSSPEAVTVPGLIGHGGFVPPYNWNLTTTPQEFLDNRSRDYGQGHVVGGGSILNGLVMTRGAKAEYDAWETLGNPGWSWRGLLPYFKKSENFSAVVSPEYQNTLHIHPHMSVHGTDGPVGVGYPSFFYNQSTKFLRGIHELGVPVLSDPNAGVAAGATIVPSSILAWNQSRADGRRSYLDPVLDRPNLHLATQQTVTRILFVNETSTGQSPFEALRRAYAVEFVTLGDLHRWQVPCGKEVILAAGSVLSPALLQVSGVGPASVLEDLQVPVVLEIPGVGQNFQDHGMVQAFYNYTEPGLFSANNLTGDTLLNVQEQYLANHTGPWTQPLISTVAFISLFNLSRLLDHAPNPSVIGSNFDHKAALRLGPDAHPTIVEGYAHQLRALLSLVLNPAVAVLEIMADSIGTLSVVMQHPLSRGTVRALSSDLLSGGSVAPNIHLDPRYCSHDLDCEFLRYGLKLNDRIIKTKHMKELKPAPAYPWNDACNDTLLTETIKARIQTEFHPVGTTAMMPLAHGGVVSPRLVVYGTANLRVVDAGIIPILPAAHIQSAVFAIAEKAADLIKEDYDTFQPPTPAPNSIPLGPGDPHTPSGSPEPQG</sequence>
<dbReference type="Pfam" id="PF05199">
    <property type="entry name" value="GMC_oxred_C"/>
    <property type="match status" value="1"/>
</dbReference>
<accession>A0AAN6X2H0</accession>
<reference evidence="7" key="2">
    <citation type="submission" date="2023-05" db="EMBL/GenBank/DDBJ databases">
        <authorList>
            <consortium name="Lawrence Berkeley National Laboratory"/>
            <person name="Steindorff A."/>
            <person name="Hensen N."/>
            <person name="Bonometti L."/>
            <person name="Westerberg I."/>
            <person name="Brannstrom I.O."/>
            <person name="Guillou S."/>
            <person name="Cros-Aarteil S."/>
            <person name="Calhoun S."/>
            <person name="Haridas S."/>
            <person name="Kuo A."/>
            <person name="Mondo S."/>
            <person name="Pangilinan J."/>
            <person name="Riley R."/>
            <person name="Labutti K."/>
            <person name="Andreopoulos B."/>
            <person name="Lipzen A."/>
            <person name="Chen C."/>
            <person name="Yanf M."/>
            <person name="Daum C."/>
            <person name="Ng V."/>
            <person name="Clum A."/>
            <person name="Ohm R."/>
            <person name="Martin F."/>
            <person name="Silar P."/>
            <person name="Natvig D."/>
            <person name="Lalanne C."/>
            <person name="Gautier V."/>
            <person name="Ament-Velasquez S.L."/>
            <person name="Kruys A."/>
            <person name="Hutchinson M.I."/>
            <person name="Powell A.J."/>
            <person name="Barry K."/>
            <person name="Miller A.N."/>
            <person name="Grigoriev I.V."/>
            <person name="Debuchy R."/>
            <person name="Gladieux P."/>
            <person name="Thoren M.H."/>
            <person name="Johannesson H."/>
        </authorList>
    </citation>
    <scope>NUCLEOTIDE SEQUENCE</scope>
    <source>
        <strain evidence="7">PSN309</strain>
    </source>
</reference>
<evidence type="ECO:0000256" key="4">
    <source>
        <dbReference type="SAM" id="MobiDB-lite"/>
    </source>
</evidence>
<feature type="binding site" evidence="3">
    <location>
        <begin position="125"/>
        <end position="128"/>
    </location>
    <ligand>
        <name>FAD</name>
        <dbReference type="ChEBI" id="CHEBI:57692"/>
    </ligand>
</feature>
<reference evidence="7" key="1">
    <citation type="journal article" date="2023" name="Mol. Phylogenet. Evol.">
        <title>Genome-scale phylogeny and comparative genomics of the fungal order Sordariales.</title>
        <authorList>
            <person name="Hensen N."/>
            <person name="Bonometti L."/>
            <person name="Westerberg I."/>
            <person name="Brannstrom I.O."/>
            <person name="Guillou S."/>
            <person name="Cros-Aarteil S."/>
            <person name="Calhoun S."/>
            <person name="Haridas S."/>
            <person name="Kuo A."/>
            <person name="Mondo S."/>
            <person name="Pangilinan J."/>
            <person name="Riley R."/>
            <person name="LaButti K."/>
            <person name="Andreopoulos B."/>
            <person name="Lipzen A."/>
            <person name="Chen C."/>
            <person name="Yan M."/>
            <person name="Daum C."/>
            <person name="Ng V."/>
            <person name="Clum A."/>
            <person name="Steindorff A."/>
            <person name="Ohm R.A."/>
            <person name="Martin F."/>
            <person name="Silar P."/>
            <person name="Natvig D.O."/>
            <person name="Lalanne C."/>
            <person name="Gautier V."/>
            <person name="Ament-Velasquez S.L."/>
            <person name="Kruys A."/>
            <person name="Hutchinson M.I."/>
            <person name="Powell A.J."/>
            <person name="Barry K."/>
            <person name="Miller A.N."/>
            <person name="Grigoriev I.V."/>
            <person name="Debuchy R."/>
            <person name="Gladieux P."/>
            <person name="Hiltunen Thoren M."/>
            <person name="Johannesson H."/>
        </authorList>
    </citation>
    <scope>NUCLEOTIDE SEQUENCE</scope>
    <source>
        <strain evidence="7">PSN309</strain>
    </source>
</reference>
<dbReference type="Gene3D" id="3.30.560.10">
    <property type="entry name" value="Glucose Oxidase, domain 3"/>
    <property type="match status" value="1"/>
</dbReference>
<dbReference type="PANTHER" id="PTHR11552">
    <property type="entry name" value="GLUCOSE-METHANOL-CHOLINE GMC OXIDOREDUCTASE"/>
    <property type="match status" value="1"/>
</dbReference>
<dbReference type="GO" id="GO:0016614">
    <property type="term" value="F:oxidoreductase activity, acting on CH-OH group of donors"/>
    <property type="evidence" value="ECO:0007669"/>
    <property type="project" value="InterPro"/>
</dbReference>
<dbReference type="InterPro" id="IPR036188">
    <property type="entry name" value="FAD/NAD-bd_sf"/>
</dbReference>
<dbReference type="SUPFAM" id="SSF54373">
    <property type="entry name" value="FAD-linked reductases, C-terminal domain"/>
    <property type="match status" value="1"/>
</dbReference>
<organism evidence="7 8">
    <name type="scientific">Podospora australis</name>
    <dbReference type="NCBI Taxonomy" id="1536484"/>
    <lineage>
        <taxon>Eukaryota</taxon>
        <taxon>Fungi</taxon>
        <taxon>Dikarya</taxon>
        <taxon>Ascomycota</taxon>
        <taxon>Pezizomycotina</taxon>
        <taxon>Sordariomycetes</taxon>
        <taxon>Sordariomycetidae</taxon>
        <taxon>Sordariales</taxon>
        <taxon>Podosporaceae</taxon>
        <taxon>Podospora</taxon>
    </lineage>
</organism>
<evidence type="ECO:0000256" key="1">
    <source>
        <dbReference type="ARBA" id="ARBA00010790"/>
    </source>
</evidence>
<feature type="region of interest" description="Disordered" evidence="4">
    <location>
        <begin position="635"/>
        <end position="667"/>
    </location>
</feature>
<dbReference type="GO" id="GO:0044550">
    <property type="term" value="P:secondary metabolite biosynthetic process"/>
    <property type="evidence" value="ECO:0007669"/>
    <property type="project" value="TreeGrafter"/>
</dbReference>
<feature type="active site" description="Proton donor" evidence="2">
    <location>
        <position position="573"/>
    </location>
</feature>
<dbReference type="EMBL" id="MU864354">
    <property type="protein sequence ID" value="KAK4192416.1"/>
    <property type="molecule type" value="Genomic_DNA"/>
</dbReference>
<keyword evidence="8" id="KW-1185">Reference proteome</keyword>
<keyword evidence="5" id="KW-0732">Signal</keyword>
<dbReference type="AlphaFoldDB" id="A0AAN6X2H0"/>
<comment type="cofactor">
    <cofactor evidence="3">
        <name>FAD</name>
        <dbReference type="ChEBI" id="CHEBI:57692"/>
    </cofactor>
</comment>
<feature type="active site" description="Proton acceptor" evidence="2">
    <location>
        <position position="616"/>
    </location>
</feature>
<evidence type="ECO:0000256" key="2">
    <source>
        <dbReference type="PIRSR" id="PIRSR000137-1"/>
    </source>
</evidence>
<dbReference type="InterPro" id="IPR000172">
    <property type="entry name" value="GMC_OxRdtase_N"/>
</dbReference>
<proteinExistence type="inferred from homology"/>
<dbReference type="PANTHER" id="PTHR11552:SF115">
    <property type="entry name" value="DEHYDROGENASE XPTC-RELATED"/>
    <property type="match status" value="1"/>
</dbReference>
<feature type="chain" id="PRO_5042836230" evidence="5">
    <location>
        <begin position="22"/>
        <end position="667"/>
    </location>
</feature>
<dbReference type="PROSITE" id="PS00624">
    <property type="entry name" value="GMC_OXRED_2"/>
    <property type="match status" value="1"/>
</dbReference>
<comment type="similarity">
    <text evidence="1">Belongs to the GMC oxidoreductase family.</text>
</comment>
<protein>
    <submittedName>
        <fullName evidence="7">GMC oxidoreductase</fullName>
    </submittedName>
</protein>
<evidence type="ECO:0000259" key="6">
    <source>
        <dbReference type="PROSITE" id="PS00624"/>
    </source>
</evidence>
<feature type="binding site" evidence="3">
    <location>
        <position position="267"/>
    </location>
    <ligand>
        <name>FAD</name>
        <dbReference type="ChEBI" id="CHEBI:57692"/>
    </ligand>
</feature>
<dbReference type="PIRSF" id="PIRSF000137">
    <property type="entry name" value="Alcohol_oxidase"/>
    <property type="match status" value="1"/>
</dbReference>
<evidence type="ECO:0000313" key="7">
    <source>
        <dbReference type="EMBL" id="KAK4192416.1"/>
    </source>
</evidence>
<comment type="caution">
    <text evidence="7">The sequence shown here is derived from an EMBL/GenBank/DDBJ whole genome shotgun (WGS) entry which is preliminary data.</text>
</comment>
<name>A0AAN6X2H0_9PEZI</name>
<evidence type="ECO:0000256" key="3">
    <source>
        <dbReference type="PIRSR" id="PIRSR000137-2"/>
    </source>
</evidence>
<evidence type="ECO:0000313" key="8">
    <source>
        <dbReference type="Proteomes" id="UP001302126"/>
    </source>
</evidence>
<dbReference type="Proteomes" id="UP001302126">
    <property type="component" value="Unassembled WGS sequence"/>
</dbReference>
<dbReference type="Pfam" id="PF00732">
    <property type="entry name" value="GMC_oxred_N"/>
    <property type="match status" value="1"/>
</dbReference>
<dbReference type="InterPro" id="IPR007867">
    <property type="entry name" value="GMC_OxRtase_C"/>
</dbReference>
<dbReference type="SUPFAM" id="SSF51905">
    <property type="entry name" value="FAD/NAD(P)-binding domain"/>
    <property type="match status" value="1"/>
</dbReference>
<feature type="domain" description="Glucose-methanol-choline oxidoreductase N-terminal" evidence="6">
    <location>
        <begin position="316"/>
        <end position="330"/>
    </location>
</feature>
<keyword evidence="3" id="KW-0274">FAD</keyword>
<dbReference type="InterPro" id="IPR012132">
    <property type="entry name" value="GMC_OxRdtase"/>
</dbReference>
<evidence type="ECO:0000256" key="5">
    <source>
        <dbReference type="SAM" id="SignalP"/>
    </source>
</evidence>